<comment type="caution">
    <text evidence="2">The sequence shown here is derived from an EMBL/GenBank/DDBJ whole genome shotgun (WGS) entry which is preliminary data.</text>
</comment>
<keyword evidence="3" id="KW-1185">Reference proteome</keyword>
<dbReference type="EMBL" id="CAJHNJ030000002">
    <property type="protein sequence ID" value="CAG9090262.1"/>
    <property type="molecule type" value="Genomic_DNA"/>
</dbReference>
<dbReference type="AlphaFoldDB" id="A0A8S4D2P6"/>
<proteinExistence type="predicted"/>
<evidence type="ECO:0000313" key="2">
    <source>
        <dbReference type="EMBL" id="CAG9090262.1"/>
    </source>
</evidence>
<name>A0A8S4D2P6_PLUXY</name>
<gene>
    <name evidence="2" type="ORF">PLXY2_LOCUS772</name>
</gene>
<sequence length="96" mass="9944">MSLKMTTEIAGPSKNSSNADADSCLGGGGCRLRLSIQSCEAGARTPPPRATLAAPATDRPTRYSWPTQPLNTLTSAAVMDAARPPPSRAHPRLVGS</sequence>
<reference evidence="2" key="1">
    <citation type="submission" date="2020-11" db="EMBL/GenBank/DDBJ databases">
        <authorList>
            <person name="Whiteford S."/>
        </authorList>
    </citation>
    <scope>NUCLEOTIDE SEQUENCE</scope>
</reference>
<evidence type="ECO:0000313" key="3">
    <source>
        <dbReference type="Proteomes" id="UP000653454"/>
    </source>
</evidence>
<protein>
    <submittedName>
        <fullName evidence="2">(diamondback moth) hypothetical protein</fullName>
    </submittedName>
</protein>
<dbReference type="Proteomes" id="UP000653454">
    <property type="component" value="Unassembled WGS sequence"/>
</dbReference>
<feature type="region of interest" description="Disordered" evidence="1">
    <location>
        <begin position="41"/>
        <end position="68"/>
    </location>
</feature>
<accession>A0A8S4D2P6</accession>
<organism evidence="2 3">
    <name type="scientific">Plutella xylostella</name>
    <name type="common">Diamondback moth</name>
    <name type="synonym">Plutella maculipennis</name>
    <dbReference type="NCBI Taxonomy" id="51655"/>
    <lineage>
        <taxon>Eukaryota</taxon>
        <taxon>Metazoa</taxon>
        <taxon>Ecdysozoa</taxon>
        <taxon>Arthropoda</taxon>
        <taxon>Hexapoda</taxon>
        <taxon>Insecta</taxon>
        <taxon>Pterygota</taxon>
        <taxon>Neoptera</taxon>
        <taxon>Endopterygota</taxon>
        <taxon>Lepidoptera</taxon>
        <taxon>Glossata</taxon>
        <taxon>Ditrysia</taxon>
        <taxon>Yponomeutoidea</taxon>
        <taxon>Plutellidae</taxon>
        <taxon>Plutella</taxon>
    </lineage>
</organism>
<feature type="region of interest" description="Disordered" evidence="1">
    <location>
        <begin position="1"/>
        <end position="23"/>
    </location>
</feature>
<evidence type="ECO:0000256" key="1">
    <source>
        <dbReference type="SAM" id="MobiDB-lite"/>
    </source>
</evidence>